<proteinExistence type="inferred from homology"/>
<dbReference type="GO" id="GO:0003723">
    <property type="term" value="F:RNA binding"/>
    <property type="evidence" value="ECO:0007669"/>
    <property type="project" value="InterPro"/>
</dbReference>
<organism evidence="8 9">
    <name type="scientific">Marinococcus luteus</name>
    <dbReference type="NCBI Taxonomy" id="1122204"/>
    <lineage>
        <taxon>Bacteria</taxon>
        <taxon>Bacillati</taxon>
        <taxon>Bacillota</taxon>
        <taxon>Bacilli</taxon>
        <taxon>Bacillales</taxon>
        <taxon>Bacillaceae</taxon>
        <taxon>Marinococcus</taxon>
    </lineage>
</organism>
<protein>
    <recommendedName>
        <fullName evidence="5">tRNA pseudouridine synthase B</fullName>
        <ecNumber evidence="5">5.4.99.25</ecNumber>
    </recommendedName>
    <alternativeName>
        <fullName evidence="5">tRNA pseudouridine(55) synthase</fullName>
        <shortName evidence="5">Psi55 synthase</shortName>
    </alternativeName>
    <alternativeName>
        <fullName evidence="5">tRNA pseudouridylate synthase</fullName>
    </alternativeName>
    <alternativeName>
        <fullName evidence="5">tRNA-uridine isomerase</fullName>
    </alternativeName>
</protein>
<evidence type="ECO:0000256" key="4">
    <source>
        <dbReference type="ARBA" id="ARBA00023235"/>
    </source>
</evidence>
<comment type="function">
    <text evidence="5">Responsible for synthesis of pseudouridine from uracil-55 in the psi GC loop of transfer RNAs.</text>
</comment>
<dbReference type="AlphaFoldDB" id="A0A1H2QCY9"/>
<dbReference type="Pfam" id="PF16198">
    <property type="entry name" value="TruB_C_2"/>
    <property type="match status" value="1"/>
</dbReference>
<dbReference type="STRING" id="1122204.SAMN05421781_0266"/>
<feature type="active site" description="Nucleophile" evidence="5">
    <location>
        <position position="39"/>
    </location>
</feature>
<comment type="catalytic activity">
    <reaction evidence="1 5">
        <text>uridine(55) in tRNA = pseudouridine(55) in tRNA</text>
        <dbReference type="Rhea" id="RHEA:42532"/>
        <dbReference type="Rhea" id="RHEA-COMP:10101"/>
        <dbReference type="Rhea" id="RHEA-COMP:10102"/>
        <dbReference type="ChEBI" id="CHEBI:65314"/>
        <dbReference type="ChEBI" id="CHEBI:65315"/>
        <dbReference type="EC" id="5.4.99.25"/>
    </reaction>
</comment>
<evidence type="ECO:0000259" key="7">
    <source>
        <dbReference type="Pfam" id="PF16198"/>
    </source>
</evidence>
<evidence type="ECO:0000313" key="8">
    <source>
        <dbReference type="EMBL" id="SDW05031.1"/>
    </source>
</evidence>
<comment type="similarity">
    <text evidence="2 5">Belongs to the pseudouridine synthase TruB family. Type 1 subfamily.</text>
</comment>
<reference evidence="8 9" key="1">
    <citation type="submission" date="2016-10" db="EMBL/GenBank/DDBJ databases">
        <authorList>
            <person name="de Groot N.N."/>
        </authorList>
    </citation>
    <scope>NUCLEOTIDE SEQUENCE [LARGE SCALE GENOMIC DNA]</scope>
    <source>
        <strain evidence="8 9">DSM 23126</strain>
    </source>
</reference>
<keyword evidence="4 5" id="KW-0413">Isomerase</keyword>
<keyword evidence="9" id="KW-1185">Reference proteome</keyword>
<evidence type="ECO:0000256" key="5">
    <source>
        <dbReference type="HAMAP-Rule" id="MF_01080"/>
    </source>
</evidence>
<keyword evidence="3 5" id="KW-0819">tRNA processing</keyword>
<dbReference type="Pfam" id="PF01509">
    <property type="entry name" value="TruB_N"/>
    <property type="match status" value="1"/>
</dbReference>
<dbReference type="InterPro" id="IPR014780">
    <property type="entry name" value="tRNA_psdUridine_synth_TruB"/>
</dbReference>
<dbReference type="EC" id="5.4.99.25" evidence="5"/>
<dbReference type="GO" id="GO:0031119">
    <property type="term" value="P:tRNA pseudouridine synthesis"/>
    <property type="evidence" value="ECO:0007669"/>
    <property type="project" value="UniProtKB-UniRule"/>
</dbReference>
<feature type="domain" description="tRNA pseudouridylate synthase B C-terminal" evidence="7">
    <location>
        <begin position="180"/>
        <end position="237"/>
    </location>
</feature>
<dbReference type="NCBIfam" id="TIGR00431">
    <property type="entry name" value="TruB"/>
    <property type="match status" value="1"/>
</dbReference>
<evidence type="ECO:0000313" key="9">
    <source>
        <dbReference type="Proteomes" id="UP000199488"/>
    </source>
</evidence>
<dbReference type="GO" id="GO:0160148">
    <property type="term" value="F:tRNA pseudouridine(55) synthase activity"/>
    <property type="evidence" value="ECO:0007669"/>
    <property type="project" value="UniProtKB-EC"/>
</dbReference>
<dbReference type="GO" id="GO:1990481">
    <property type="term" value="P:mRNA pseudouridine synthesis"/>
    <property type="evidence" value="ECO:0007669"/>
    <property type="project" value="TreeGrafter"/>
</dbReference>
<dbReference type="SUPFAM" id="SSF55120">
    <property type="entry name" value="Pseudouridine synthase"/>
    <property type="match status" value="1"/>
</dbReference>
<dbReference type="PANTHER" id="PTHR13767">
    <property type="entry name" value="TRNA-PSEUDOURIDINE SYNTHASE"/>
    <property type="match status" value="1"/>
</dbReference>
<dbReference type="InterPro" id="IPR032819">
    <property type="entry name" value="TruB_C"/>
</dbReference>
<dbReference type="EMBL" id="FNNC01000001">
    <property type="protein sequence ID" value="SDW05031.1"/>
    <property type="molecule type" value="Genomic_DNA"/>
</dbReference>
<dbReference type="Gene3D" id="3.30.2350.10">
    <property type="entry name" value="Pseudouridine synthase"/>
    <property type="match status" value="1"/>
</dbReference>
<evidence type="ECO:0000256" key="3">
    <source>
        <dbReference type="ARBA" id="ARBA00022694"/>
    </source>
</evidence>
<gene>
    <name evidence="5" type="primary">truB</name>
    <name evidence="8" type="ORF">SAMN05421781_0266</name>
</gene>
<dbReference type="FunFam" id="3.30.2350.10:FF:000011">
    <property type="entry name" value="tRNA pseudouridine synthase B"/>
    <property type="match status" value="1"/>
</dbReference>
<dbReference type="PANTHER" id="PTHR13767:SF2">
    <property type="entry name" value="PSEUDOURIDYLATE SYNTHASE TRUB1"/>
    <property type="match status" value="1"/>
</dbReference>
<dbReference type="CDD" id="cd02573">
    <property type="entry name" value="PseudoU_synth_EcTruB"/>
    <property type="match status" value="1"/>
</dbReference>
<accession>A0A1H2QCY9</accession>
<dbReference type="HAMAP" id="MF_01080">
    <property type="entry name" value="TruB_bact"/>
    <property type="match status" value="1"/>
</dbReference>
<dbReference type="InterPro" id="IPR020103">
    <property type="entry name" value="PsdUridine_synth_cat_dom_sf"/>
</dbReference>
<evidence type="ECO:0000256" key="1">
    <source>
        <dbReference type="ARBA" id="ARBA00000385"/>
    </source>
</evidence>
<dbReference type="RefSeq" id="WP_342706655.1">
    <property type="nucleotide sequence ID" value="NZ_FNNC01000001.1"/>
</dbReference>
<evidence type="ECO:0000256" key="2">
    <source>
        <dbReference type="ARBA" id="ARBA00005642"/>
    </source>
</evidence>
<dbReference type="Proteomes" id="UP000199488">
    <property type="component" value="Unassembled WGS sequence"/>
</dbReference>
<evidence type="ECO:0000259" key="6">
    <source>
        <dbReference type="Pfam" id="PF01509"/>
    </source>
</evidence>
<feature type="domain" description="Pseudouridine synthase II N-terminal" evidence="6">
    <location>
        <begin position="24"/>
        <end position="179"/>
    </location>
</feature>
<dbReference type="InterPro" id="IPR002501">
    <property type="entry name" value="PsdUridine_synth_N"/>
</dbReference>
<name>A0A1H2QCY9_9BACI</name>
<sequence length="300" mass="32608">MIDGIIPLWKEAGVTSHDCVVRARRLLKTKKVGHSGTLDPSVTGVLPLCVGKATKVVDYLHEAPKAYEGIITLGKTTTTEDADGEPVAVLPVEKAPAKQRIEAALEALTGTVTQVPPMYSAVKVRGRKLYEYAREGIEVERPVREAQIYDFRLLGMDAAPQDGEFSFKVHVSCSKGTYVRTLAVDAGEKLGYPAHLQQLVRTASGGFGPEHSSTWEELEALVAEGRPGDAVYPVDWAVDHLPAITVSEETAEQISHGRVLPAEWFQEQTMAVKAESGKLLAVYTAHPDKPGIFKPKTMLL</sequence>